<dbReference type="InterPro" id="IPR023298">
    <property type="entry name" value="ATPase_P-typ_TM_dom_sf"/>
</dbReference>
<feature type="transmembrane region" description="Helical" evidence="11">
    <location>
        <begin position="89"/>
        <end position="106"/>
    </location>
</feature>
<dbReference type="InterPro" id="IPR023214">
    <property type="entry name" value="HAD_sf"/>
</dbReference>
<dbReference type="PROSITE" id="PS50846">
    <property type="entry name" value="HMA_2"/>
    <property type="match status" value="1"/>
</dbReference>
<keyword evidence="14" id="KW-0378">Hydrolase</keyword>
<evidence type="ECO:0000256" key="9">
    <source>
        <dbReference type="ARBA" id="ARBA00022989"/>
    </source>
</evidence>
<name>A0ABD3DPJ2_9LAMI</name>
<keyword evidence="10 11" id="KW-0472">Membrane</keyword>
<keyword evidence="8" id="KW-1278">Translocase</keyword>
<feature type="transmembrane region" description="Helical" evidence="11">
    <location>
        <begin position="112"/>
        <end position="145"/>
    </location>
</feature>
<feature type="domain" description="HMA" evidence="13">
    <location>
        <begin position="6"/>
        <end position="72"/>
    </location>
</feature>
<dbReference type="InterPro" id="IPR001757">
    <property type="entry name" value="P_typ_ATPase"/>
</dbReference>
<feature type="region of interest" description="Disordered" evidence="12">
    <location>
        <begin position="803"/>
        <end position="825"/>
    </location>
</feature>
<evidence type="ECO:0000256" key="6">
    <source>
        <dbReference type="ARBA" id="ARBA00022741"/>
    </source>
</evidence>
<dbReference type="GO" id="GO:0016787">
    <property type="term" value="F:hydrolase activity"/>
    <property type="evidence" value="ECO:0007669"/>
    <property type="project" value="UniProtKB-KW"/>
</dbReference>
<dbReference type="GO" id="GO:0046872">
    <property type="term" value="F:metal ion binding"/>
    <property type="evidence" value="ECO:0007669"/>
    <property type="project" value="UniProtKB-KW"/>
</dbReference>
<keyword evidence="6 11" id="KW-0547">Nucleotide-binding</keyword>
<dbReference type="CDD" id="cd02079">
    <property type="entry name" value="P-type_ATPase_HM"/>
    <property type="match status" value="1"/>
</dbReference>
<dbReference type="InterPro" id="IPR036412">
    <property type="entry name" value="HAD-like_sf"/>
</dbReference>
<dbReference type="PANTHER" id="PTHR48085">
    <property type="entry name" value="CADMIUM/ZINC-TRANSPORTING ATPASE HMA2-RELATED"/>
    <property type="match status" value="1"/>
</dbReference>
<dbReference type="InterPro" id="IPR051014">
    <property type="entry name" value="Cation_Transport_ATPase_IB"/>
</dbReference>
<dbReference type="SUPFAM" id="SSF81653">
    <property type="entry name" value="Calcium ATPase, transduction domain A"/>
    <property type="match status" value="1"/>
</dbReference>
<dbReference type="InterPro" id="IPR006121">
    <property type="entry name" value="HMA_dom"/>
</dbReference>
<dbReference type="InterPro" id="IPR044492">
    <property type="entry name" value="P_typ_ATPase_HD_dom"/>
</dbReference>
<evidence type="ECO:0000259" key="13">
    <source>
        <dbReference type="PROSITE" id="PS50846"/>
    </source>
</evidence>
<comment type="similarity">
    <text evidence="3 11">Belongs to the cation transport ATPase (P-type) (TC 3.A.3) family. Type IB subfamily.</text>
</comment>
<dbReference type="NCBIfam" id="TIGR01525">
    <property type="entry name" value="ATPase-IB_hvy"/>
    <property type="match status" value="1"/>
</dbReference>
<dbReference type="Gene3D" id="2.70.150.10">
    <property type="entry name" value="Calcium-transporting ATPase, cytoplasmic transduction domain A"/>
    <property type="match status" value="1"/>
</dbReference>
<dbReference type="FunFam" id="2.70.150.10:FF:000002">
    <property type="entry name" value="Copper-transporting ATPase 1, putative"/>
    <property type="match status" value="1"/>
</dbReference>
<dbReference type="FunFam" id="3.40.1110.10:FF:000043">
    <property type="entry name" value="Putative cadmium/zinc-transporting ATPase 3"/>
    <property type="match status" value="1"/>
</dbReference>
<keyword evidence="4 11" id="KW-0812">Transmembrane</keyword>
<dbReference type="PRINTS" id="PR00119">
    <property type="entry name" value="CATATPASE"/>
</dbReference>
<dbReference type="InterPro" id="IPR027256">
    <property type="entry name" value="P-typ_ATPase_IB"/>
</dbReference>
<evidence type="ECO:0000256" key="1">
    <source>
        <dbReference type="ARBA" id="ARBA00004141"/>
    </source>
</evidence>
<dbReference type="PROSITE" id="PS00154">
    <property type="entry name" value="ATPASE_E1_E2"/>
    <property type="match status" value="1"/>
</dbReference>
<evidence type="ECO:0000256" key="5">
    <source>
        <dbReference type="ARBA" id="ARBA00022723"/>
    </source>
</evidence>
<evidence type="ECO:0000256" key="8">
    <source>
        <dbReference type="ARBA" id="ARBA00022967"/>
    </source>
</evidence>
<dbReference type="InterPro" id="IPR059000">
    <property type="entry name" value="ATPase_P-type_domA"/>
</dbReference>
<evidence type="ECO:0000256" key="10">
    <source>
        <dbReference type="ARBA" id="ARBA00023136"/>
    </source>
</evidence>
<evidence type="ECO:0000256" key="7">
    <source>
        <dbReference type="ARBA" id="ARBA00022840"/>
    </source>
</evidence>
<sequence length="870" mass="94920">MEKKFQKSYFDVIGLCCSSEVPLIEKILNSLDGVKDFSVIVPTKTVIVVHDSLITSQIQIVKALNQARLEANIRAYGGKNYKNKWPSPYAVISGILLLLSFLKYFYSPLRWLAIGAIAVGIVPIALKAVASLCNFTIDINILVLIAFQDRLRFMIAEWLESRASHKATAVMSSLVTVVPQRAVLADTGEEINADEVKLNTVLAVKAGEAIPIDGVVVEGNCEVDEKFLTGESYPVAKEKESTVWASTINLNGYITVKTTAVAEDCVVARMAKLVEDAQNKKSKTQRIIDKLAKYYTPAIVVISISLALYPLVFRVHDKKKWYHLSLVFLVSGCPCSFLLSTPVAMFCALSKTANLGVLVKGAEHLETLSGIRLMAFDKTGTITRGEFNVADFRSLQDNISFNTLLYWISSIESKSSHPMAAALVDFARARAVEPKPEDVEKFEIFPGEGIYGRIEDNEVYVGNWKIASRAGCNTVPKLEGYNIEGKSVGYVFLGSAPAGIFCLSDDCRTEAKEALEELKSMGIKTVMLTGDCHAAAKHAQNQLGGDLEVVHAELLPQDKERIIKELQKEGPTAMIGDGVNDAPALACANIGISMGVSGSALATETGYIVLMSNDIRRIPKALRVAKNARRKIFENLIISLSTKAAILGLAFAGHPLVWAAVLADVGTCLLVIFNSMLILRGIPGHGQKKCCGSGSHGHFHKHLACDETKTGCSSNKCVSKGCSSDKKQSGHSHEEGKECCKKVDRDLELQTGHSHGCSEKAQRPVCCKTEDGHPQKQIFEHCNQSNEHENCCTESSTKKDHDDQHSECDEHHHHHHHVSQHTKHLSIENDSAVKACLASNKKKAAGSCCNGPQRECGLKRNGELAQIVIE</sequence>
<dbReference type="SUPFAM" id="SSF56784">
    <property type="entry name" value="HAD-like"/>
    <property type="match status" value="1"/>
</dbReference>
<dbReference type="InterPro" id="IPR018303">
    <property type="entry name" value="ATPase_P-typ_P_site"/>
</dbReference>
<dbReference type="GO" id="GO:0016020">
    <property type="term" value="C:membrane"/>
    <property type="evidence" value="ECO:0007669"/>
    <property type="project" value="UniProtKB-SubCell"/>
</dbReference>
<evidence type="ECO:0000256" key="11">
    <source>
        <dbReference type="RuleBase" id="RU362081"/>
    </source>
</evidence>
<feature type="transmembrane region" description="Helical" evidence="11">
    <location>
        <begin position="657"/>
        <end position="679"/>
    </location>
</feature>
<gene>
    <name evidence="14" type="primary">HMA2_2</name>
    <name evidence="14" type="ORF">CASFOL_012128</name>
</gene>
<dbReference type="NCBIfam" id="TIGR01512">
    <property type="entry name" value="ATPase-IB2_Cd"/>
    <property type="match status" value="1"/>
</dbReference>
<feature type="transmembrane region" description="Helical" evidence="11">
    <location>
        <begin position="291"/>
        <end position="312"/>
    </location>
</feature>
<dbReference type="AlphaFoldDB" id="A0ABD3DPJ2"/>
<dbReference type="PROSITE" id="PS01229">
    <property type="entry name" value="COF_2"/>
    <property type="match status" value="1"/>
</dbReference>
<keyword evidence="5 11" id="KW-0479">Metal-binding</keyword>
<keyword evidence="9 11" id="KW-1133">Transmembrane helix</keyword>
<accession>A0ABD3DPJ2</accession>
<comment type="caution">
    <text evidence="14">The sequence shown here is derived from an EMBL/GenBank/DDBJ whole genome shotgun (WGS) entry which is preliminary data.</text>
</comment>
<dbReference type="FunFam" id="3.30.70.100:FF:000022">
    <property type="entry name" value="Putative cadmium/zinc-transporting ATPase 3"/>
    <property type="match status" value="1"/>
</dbReference>
<feature type="transmembrane region" description="Helical" evidence="11">
    <location>
        <begin position="632"/>
        <end position="651"/>
    </location>
</feature>
<dbReference type="EC" id="3.6.3.-" evidence="14"/>
<dbReference type="SUPFAM" id="SSF81665">
    <property type="entry name" value="Calcium ATPase, transmembrane domain M"/>
    <property type="match status" value="1"/>
</dbReference>
<dbReference type="GO" id="GO:0005524">
    <property type="term" value="F:ATP binding"/>
    <property type="evidence" value="ECO:0007669"/>
    <property type="project" value="UniProtKB-UniRule"/>
</dbReference>
<dbReference type="SFLD" id="SFLDF00027">
    <property type="entry name" value="p-type_atpase"/>
    <property type="match status" value="1"/>
</dbReference>
<dbReference type="Gene3D" id="3.40.50.1000">
    <property type="entry name" value="HAD superfamily/HAD-like"/>
    <property type="match status" value="1"/>
</dbReference>
<comment type="subcellular location">
    <subcellularLocation>
        <location evidence="1">Membrane</location>
        <topology evidence="1">Multi-pass membrane protein</topology>
    </subcellularLocation>
    <subcellularLocation>
        <location evidence="2">Membrane</location>
        <topology evidence="2">Peripheral membrane protein</topology>
    </subcellularLocation>
</comment>
<dbReference type="Gene3D" id="3.40.1110.10">
    <property type="entry name" value="Calcium-transporting ATPase, cytoplasmic domain N"/>
    <property type="match status" value="1"/>
</dbReference>
<evidence type="ECO:0000256" key="4">
    <source>
        <dbReference type="ARBA" id="ARBA00022692"/>
    </source>
</evidence>
<dbReference type="SUPFAM" id="SSF55008">
    <property type="entry name" value="HMA, heavy metal-associated domain"/>
    <property type="match status" value="1"/>
</dbReference>
<evidence type="ECO:0000256" key="2">
    <source>
        <dbReference type="ARBA" id="ARBA00004170"/>
    </source>
</evidence>
<dbReference type="CDD" id="cd00371">
    <property type="entry name" value="HMA"/>
    <property type="match status" value="1"/>
</dbReference>
<dbReference type="InterPro" id="IPR036163">
    <property type="entry name" value="HMA_dom_sf"/>
</dbReference>
<dbReference type="Pfam" id="PF00122">
    <property type="entry name" value="E1-E2_ATPase"/>
    <property type="match status" value="1"/>
</dbReference>
<evidence type="ECO:0000256" key="12">
    <source>
        <dbReference type="SAM" id="MobiDB-lite"/>
    </source>
</evidence>
<dbReference type="Proteomes" id="UP001632038">
    <property type="component" value="Unassembled WGS sequence"/>
</dbReference>
<organism evidence="14 15">
    <name type="scientific">Castilleja foliolosa</name>
    <dbReference type="NCBI Taxonomy" id="1961234"/>
    <lineage>
        <taxon>Eukaryota</taxon>
        <taxon>Viridiplantae</taxon>
        <taxon>Streptophyta</taxon>
        <taxon>Embryophyta</taxon>
        <taxon>Tracheophyta</taxon>
        <taxon>Spermatophyta</taxon>
        <taxon>Magnoliopsida</taxon>
        <taxon>eudicotyledons</taxon>
        <taxon>Gunneridae</taxon>
        <taxon>Pentapetalae</taxon>
        <taxon>asterids</taxon>
        <taxon>lamiids</taxon>
        <taxon>Lamiales</taxon>
        <taxon>Orobanchaceae</taxon>
        <taxon>Pedicularideae</taxon>
        <taxon>Castillejinae</taxon>
        <taxon>Castilleja</taxon>
    </lineage>
</organism>
<feature type="compositionally biased region" description="Basic residues" evidence="12">
    <location>
        <begin position="812"/>
        <end position="824"/>
    </location>
</feature>
<evidence type="ECO:0000313" key="15">
    <source>
        <dbReference type="Proteomes" id="UP001632038"/>
    </source>
</evidence>
<dbReference type="SFLD" id="SFLDG00002">
    <property type="entry name" value="C1.7:_P-type_atpase_like"/>
    <property type="match status" value="1"/>
</dbReference>
<evidence type="ECO:0000256" key="3">
    <source>
        <dbReference type="ARBA" id="ARBA00006024"/>
    </source>
</evidence>
<dbReference type="Pfam" id="PF00702">
    <property type="entry name" value="Hydrolase"/>
    <property type="match status" value="1"/>
</dbReference>
<dbReference type="GO" id="GO:0009626">
    <property type="term" value="P:plant-type hypersensitive response"/>
    <property type="evidence" value="ECO:0007669"/>
    <property type="project" value="UniProtKB-KW"/>
</dbReference>
<reference evidence="15" key="1">
    <citation type="journal article" date="2024" name="IScience">
        <title>Strigolactones Initiate the Formation of Haustorium-like Structures in Castilleja.</title>
        <authorList>
            <person name="Buerger M."/>
            <person name="Peterson D."/>
            <person name="Chory J."/>
        </authorList>
    </citation>
    <scope>NUCLEOTIDE SEQUENCE [LARGE SCALE GENOMIC DNA]</scope>
</reference>
<dbReference type="PANTHER" id="PTHR48085:SF5">
    <property type="entry name" value="CADMIUM_ZINC-TRANSPORTING ATPASE HMA4-RELATED"/>
    <property type="match status" value="1"/>
</dbReference>
<keyword evidence="15" id="KW-1185">Reference proteome</keyword>
<dbReference type="EMBL" id="JAVIJP010000015">
    <property type="protein sequence ID" value="KAL3644196.1"/>
    <property type="molecule type" value="Genomic_DNA"/>
</dbReference>
<dbReference type="InterPro" id="IPR023299">
    <property type="entry name" value="ATPase_P-typ_cyto_dom_N"/>
</dbReference>
<protein>
    <submittedName>
        <fullName evidence="14">Cadmium/zinc-transporting ATPase hma2</fullName>
        <ecNumber evidence="14">3.6.3.-</ecNumber>
    </submittedName>
</protein>
<feature type="transmembrane region" description="Helical" evidence="11">
    <location>
        <begin position="324"/>
        <end position="349"/>
    </location>
</feature>
<dbReference type="InterPro" id="IPR008250">
    <property type="entry name" value="ATPase_P-typ_transduc_dom_A_sf"/>
</dbReference>
<keyword evidence="7 11" id="KW-0067">ATP-binding</keyword>
<dbReference type="Gene3D" id="3.30.70.100">
    <property type="match status" value="1"/>
</dbReference>
<evidence type="ECO:0000313" key="14">
    <source>
        <dbReference type="EMBL" id="KAL3644196.1"/>
    </source>
</evidence>
<dbReference type="NCBIfam" id="TIGR01494">
    <property type="entry name" value="ATPase_P-type"/>
    <property type="match status" value="1"/>
</dbReference>
<proteinExistence type="inferred from homology"/>
<dbReference type="SFLD" id="SFLDS00003">
    <property type="entry name" value="Haloacid_Dehalogenase"/>
    <property type="match status" value="1"/>
</dbReference>